<name>A0AAN6TSE7_9PEZI</name>
<sequence>MPGGPEEQLDAIASLGKRPAAYDTANPYPVCGHTLVGLKPYIRHVGCHLEQLALFALPLLEDENGSEDAEADGQDDLLFDDDEIHSEEDSGRGQDCDQVRGWLRQRIEWTVQLHHEVGQPPKTRIRVGLGDGIWPGDSQERKFRDRACCDWNDTPAKTWPTRKRRGTLSWLVDYTHGRGGVQQPTGRERCASGAPGTGKVRFKFVPLIESIDSNITLEHLERVGGERERLTTLLLPAEPQTPCVKLVNPARYSSGNPTLRTHPRLSTDGVKR</sequence>
<dbReference type="GeneID" id="87823541"/>
<evidence type="ECO:0000256" key="1">
    <source>
        <dbReference type="SAM" id="MobiDB-lite"/>
    </source>
</evidence>
<organism evidence="2 3">
    <name type="scientific">Parathielavia appendiculata</name>
    <dbReference type="NCBI Taxonomy" id="2587402"/>
    <lineage>
        <taxon>Eukaryota</taxon>
        <taxon>Fungi</taxon>
        <taxon>Dikarya</taxon>
        <taxon>Ascomycota</taxon>
        <taxon>Pezizomycotina</taxon>
        <taxon>Sordariomycetes</taxon>
        <taxon>Sordariomycetidae</taxon>
        <taxon>Sordariales</taxon>
        <taxon>Chaetomiaceae</taxon>
        <taxon>Parathielavia</taxon>
    </lineage>
</organism>
<protein>
    <submittedName>
        <fullName evidence="2">Uncharacterized protein</fullName>
    </submittedName>
</protein>
<accession>A0AAN6TSE7</accession>
<dbReference type="EMBL" id="MU853252">
    <property type="protein sequence ID" value="KAK4119206.1"/>
    <property type="molecule type" value="Genomic_DNA"/>
</dbReference>
<keyword evidence="3" id="KW-1185">Reference proteome</keyword>
<dbReference type="RefSeq" id="XP_062642979.1">
    <property type="nucleotide sequence ID" value="XM_062786773.1"/>
</dbReference>
<dbReference type="Proteomes" id="UP001302602">
    <property type="component" value="Unassembled WGS sequence"/>
</dbReference>
<dbReference type="AlphaFoldDB" id="A0AAN6TSE7"/>
<reference evidence="2" key="2">
    <citation type="submission" date="2023-05" db="EMBL/GenBank/DDBJ databases">
        <authorList>
            <consortium name="Lawrence Berkeley National Laboratory"/>
            <person name="Steindorff A."/>
            <person name="Hensen N."/>
            <person name="Bonometti L."/>
            <person name="Westerberg I."/>
            <person name="Brannstrom I.O."/>
            <person name="Guillou S."/>
            <person name="Cros-Aarteil S."/>
            <person name="Calhoun S."/>
            <person name="Haridas S."/>
            <person name="Kuo A."/>
            <person name="Mondo S."/>
            <person name="Pangilinan J."/>
            <person name="Riley R."/>
            <person name="Labutti K."/>
            <person name="Andreopoulos B."/>
            <person name="Lipzen A."/>
            <person name="Chen C."/>
            <person name="Yanf M."/>
            <person name="Daum C."/>
            <person name="Ng V."/>
            <person name="Clum A."/>
            <person name="Ohm R."/>
            <person name="Martin F."/>
            <person name="Silar P."/>
            <person name="Natvig D."/>
            <person name="Lalanne C."/>
            <person name="Gautier V."/>
            <person name="Ament-Velasquez S.L."/>
            <person name="Kruys A."/>
            <person name="Hutchinson M.I."/>
            <person name="Powell A.J."/>
            <person name="Barry K."/>
            <person name="Miller A.N."/>
            <person name="Grigoriev I.V."/>
            <person name="Debuchy R."/>
            <person name="Gladieux P."/>
            <person name="Thoren M.H."/>
            <person name="Johannesson H."/>
        </authorList>
    </citation>
    <scope>NUCLEOTIDE SEQUENCE</scope>
    <source>
        <strain evidence="2">CBS 731.68</strain>
    </source>
</reference>
<feature type="region of interest" description="Disordered" evidence="1">
    <location>
        <begin position="253"/>
        <end position="272"/>
    </location>
</feature>
<evidence type="ECO:0000313" key="2">
    <source>
        <dbReference type="EMBL" id="KAK4119206.1"/>
    </source>
</evidence>
<reference evidence="2" key="1">
    <citation type="journal article" date="2023" name="Mol. Phylogenet. Evol.">
        <title>Genome-scale phylogeny and comparative genomics of the fungal order Sordariales.</title>
        <authorList>
            <person name="Hensen N."/>
            <person name="Bonometti L."/>
            <person name="Westerberg I."/>
            <person name="Brannstrom I.O."/>
            <person name="Guillou S."/>
            <person name="Cros-Aarteil S."/>
            <person name="Calhoun S."/>
            <person name="Haridas S."/>
            <person name="Kuo A."/>
            <person name="Mondo S."/>
            <person name="Pangilinan J."/>
            <person name="Riley R."/>
            <person name="LaButti K."/>
            <person name="Andreopoulos B."/>
            <person name="Lipzen A."/>
            <person name="Chen C."/>
            <person name="Yan M."/>
            <person name="Daum C."/>
            <person name="Ng V."/>
            <person name="Clum A."/>
            <person name="Steindorff A."/>
            <person name="Ohm R.A."/>
            <person name="Martin F."/>
            <person name="Silar P."/>
            <person name="Natvig D.O."/>
            <person name="Lalanne C."/>
            <person name="Gautier V."/>
            <person name="Ament-Velasquez S.L."/>
            <person name="Kruys A."/>
            <person name="Hutchinson M.I."/>
            <person name="Powell A.J."/>
            <person name="Barry K."/>
            <person name="Miller A.N."/>
            <person name="Grigoriev I.V."/>
            <person name="Debuchy R."/>
            <person name="Gladieux P."/>
            <person name="Hiltunen Thoren M."/>
            <person name="Johannesson H."/>
        </authorList>
    </citation>
    <scope>NUCLEOTIDE SEQUENCE</scope>
    <source>
        <strain evidence="2">CBS 731.68</strain>
    </source>
</reference>
<evidence type="ECO:0000313" key="3">
    <source>
        <dbReference type="Proteomes" id="UP001302602"/>
    </source>
</evidence>
<gene>
    <name evidence="2" type="ORF">N657DRAFT_317404</name>
</gene>
<comment type="caution">
    <text evidence="2">The sequence shown here is derived from an EMBL/GenBank/DDBJ whole genome shotgun (WGS) entry which is preliminary data.</text>
</comment>
<proteinExistence type="predicted"/>